<dbReference type="PANTHER" id="PTHR13445:SF3">
    <property type="entry name" value="U5 SMALL NUCLEAR RIBONUCLEOPROTEIN TSSC4"/>
    <property type="match status" value="1"/>
</dbReference>
<evidence type="ECO:0000256" key="5">
    <source>
        <dbReference type="ARBA" id="ARBA00022664"/>
    </source>
</evidence>
<proteinExistence type="inferred from homology"/>
<feature type="region of interest" description="Disordered" evidence="11">
    <location>
        <begin position="1"/>
        <end position="22"/>
    </location>
</feature>
<dbReference type="GO" id="GO:0005681">
    <property type="term" value="C:spliceosomal complex"/>
    <property type="evidence" value="ECO:0007669"/>
    <property type="project" value="UniProtKB-KW"/>
</dbReference>
<evidence type="ECO:0000256" key="10">
    <source>
        <dbReference type="ARBA" id="ARBA00045970"/>
    </source>
</evidence>
<dbReference type="EMBL" id="BLXT01006781">
    <property type="protein sequence ID" value="GFO33526.1"/>
    <property type="molecule type" value="Genomic_DNA"/>
</dbReference>
<name>A0AAV4CNT2_9GAST</name>
<keyword evidence="4" id="KW-0963">Cytoplasm</keyword>
<feature type="region of interest" description="Disordered" evidence="11">
    <location>
        <begin position="95"/>
        <end position="144"/>
    </location>
</feature>
<keyword evidence="13" id="KW-1185">Reference proteome</keyword>
<sequence length="299" mass="34171">MEPDVAKTENDEDKQFSRTGTDMFTSRREDVFAALEELEKKHTAFVNVLSRSDEQLVKNDLDEEEEVERNMLVKASPSMSNHRGRSDFEDRMGKISEICRPSNNTTAAKGRRPRSNIQENPDFKRPHQRSFHKRHRPTVPDFKKHPEKYTMYSLRDVSDKDMSEKSNSQAAFAFLKERRLQREKEEREMAGLSEEDIIFDADSAACSQGVIEFSKPCKPENSSNSVNEKATRMPPACSSMPGLWGIDSGCDCLPTNEILESNQTESSSDPQAAPSTSFKARRINNSKRNIRRKHEDDSD</sequence>
<evidence type="ECO:0000256" key="8">
    <source>
        <dbReference type="ARBA" id="ARBA00023242"/>
    </source>
</evidence>
<feature type="region of interest" description="Disordered" evidence="11">
    <location>
        <begin position="255"/>
        <end position="299"/>
    </location>
</feature>
<evidence type="ECO:0000256" key="4">
    <source>
        <dbReference type="ARBA" id="ARBA00022490"/>
    </source>
</evidence>
<reference evidence="12 13" key="1">
    <citation type="journal article" date="2021" name="Elife">
        <title>Chloroplast acquisition without the gene transfer in kleptoplastic sea slugs, Plakobranchus ocellatus.</title>
        <authorList>
            <person name="Maeda T."/>
            <person name="Takahashi S."/>
            <person name="Yoshida T."/>
            <person name="Shimamura S."/>
            <person name="Takaki Y."/>
            <person name="Nagai Y."/>
            <person name="Toyoda A."/>
            <person name="Suzuki Y."/>
            <person name="Arimoto A."/>
            <person name="Ishii H."/>
            <person name="Satoh N."/>
            <person name="Nishiyama T."/>
            <person name="Hasebe M."/>
            <person name="Maruyama T."/>
            <person name="Minagawa J."/>
            <person name="Obokata J."/>
            <person name="Shigenobu S."/>
        </authorList>
    </citation>
    <scope>NUCLEOTIDE SEQUENCE [LARGE SCALE GENOMIC DNA]</scope>
</reference>
<accession>A0AAV4CNT2</accession>
<evidence type="ECO:0000256" key="9">
    <source>
        <dbReference type="ARBA" id="ARBA00035304"/>
    </source>
</evidence>
<feature type="compositionally biased region" description="Basic residues" evidence="11">
    <location>
        <begin position="126"/>
        <end position="137"/>
    </location>
</feature>
<organism evidence="12 13">
    <name type="scientific">Plakobranchus ocellatus</name>
    <dbReference type="NCBI Taxonomy" id="259542"/>
    <lineage>
        <taxon>Eukaryota</taxon>
        <taxon>Metazoa</taxon>
        <taxon>Spiralia</taxon>
        <taxon>Lophotrochozoa</taxon>
        <taxon>Mollusca</taxon>
        <taxon>Gastropoda</taxon>
        <taxon>Heterobranchia</taxon>
        <taxon>Euthyneura</taxon>
        <taxon>Panpulmonata</taxon>
        <taxon>Sacoglossa</taxon>
        <taxon>Placobranchoidea</taxon>
        <taxon>Plakobranchidae</taxon>
        <taxon>Plakobranchus</taxon>
    </lineage>
</organism>
<keyword evidence="5" id="KW-0507">mRNA processing</keyword>
<dbReference type="AlphaFoldDB" id="A0AAV4CNT2"/>
<dbReference type="PANTHER" id="PTHR13445">
    <property type="entry name" value="TUMOR SUPPRESSING SUBTRANSFERABLE CANDIDATE 4 TSSC4"/>
    <property type="match status" value="1"/>
</dbReference>
<dbReference type="Pfam" id="PF15264">
    <property type="entry name" value="TSSC4"/>
    <property type="match status" value="1"/>
</dbReference>
<feature type="compositionally biased region" description="Polar residues" evidence="11">
    <location>
        <begin position="258"/>
        <end position="278"/>
    </location>
</feature>
<dbReference type="GO" id="GO:0006397">
    <property type="term" value="P:mRNA processing"/>
    <property type="evidence" value="ECO:0007669"/>
    <property type="project" value="UniProtKB-KW"/>
</dbReference>
<evidence type="ECO:0000256" key="3">
    <source>
        <dbReference type="ARBA" id="ARBA00010362"/>
    </source>
</evidence>
<evidence type="ECO:0000256" key="2">
    <source>
        <dbReference type="ARBA" id="ARBA00004496"/>
    </source>
</evidence>
<protein>
    <recommendedName>
        <fullName evidence="9">U5 small nuclear ribonucleoprotein TSSC4</fullName>
    </recommendedName>
</protein>
<evidence type="ECO:0000313" key="12">
    <source>
        <dbReference type="EMBL" id="GFO33526.1"/>
    </source>
</evidence>
<feature type="compositionally biased region" description="Basic and acidic residues" evidence="11">
    <location>
        <begin position="1"/>
        <end position="16"/>
    </location>
</feature>
<dbReference type="Proteomes" id="UP000735302">
    <property type="component" value="Unassembled WGS sequence"/>
</dbReference>
<evidence type="ECO:0000256" key="7">
    <source>
        <dbReference type="ARBA" id="ARBA00023187"/>
    </source>
</evidence>
<gene>
    <name evidence="12" type="ORF">PoB_006003100</name>
</gene>
<comment type="subcellular location">
    <subcellularLocation>
        <location evidence="2">Cytoplasm</location>
    </subcellularLocation>
    <subcellularLocation>
        <location evidence="1">Nucleus</location>
    </subcellularLocation>
</comment>
<dbReference type="GO" id="GO:0008380">
    <property type="term" value="P:RNA splicing"/>
    <property type="evidence" value="ECO:0007669"/>
    <property type="project" value="UniProtKB-KW"/>
</dbReference>
<dbReference type="GO" id="GO:0005737">
    <property type="term" value="C:cytoplasm"/>
    <property type="evidence" value="ECO:0007669"/>
    <property type="project" value="UniProtKB-SubCell"/>
</dbReference>
<comment type="caution">
    <text evidence="12">The sequence shown here is derived from an EMBL/GenBank/DDBJ whole genome shotgun (WGS) entry which is preliminary data.</text>
</comment>
<keyword evidence="7" id="KW-0508">mRNA splicing</keyword>
<comment type="similarity">
    <text evidence="3">Belongs to the TSSC4 family.</text>
</comment>
<evidence type="ECO:0000256" key="6">
    <source>
        <dbReference type="ARBA" id="ARBA00022728"/>
    </source>
</evidence>
<comment type="function">
    <text evidence="10">Protein associated with the U5 snRNP, during its maturation and its post-splicing recycling and which is required for spliceosomal tri-snRNP complex assembly in the nucleus. Has a molecular sequestering activity and transiently hinders SNRNP200 binding sites for constitutive splicing factors that intervene later during the assembly of the spliceosome and splicing. Together with its molecular sequestering activity, may also function as a molecular adapter and placeholder, coordinating the assembly of the U5 snRNP and its association with the U4/U6 di-snRNP.</text>
</comment>
<evidence type="ECO:0000313" key="13">
    <source>
        <dbReference type="Proteomes" id="UP000735302"/>
    </source>
</evidence>
<keyword evidence="8" id="KW-0539">Nucleus</keyword>
<evidence type="ECO:0000256" key="1">
    <source>
        <dbReference type="ARBA" id="ARBA00004123"/>
    </source>
</evidence>
<feature type="compositionally biased region" description="Basic residues" evidence="11">
    <location>
        <begin position="279"/>
        <end position="292"/>
    </location>
</feature>
<dbReference type="InterPro" id="IPR029338">
    <property type="entry name" value="TSSC4"/>
</dbReference>
<evidence type="ECO:0000256" key="11">
    <source>
        <dbReference type="SAM" id="MobiDB-lite"/>
    </source>
</evidence>
<keyword evidence="6" id="KW-0747">Spliceosome</keyword>